<feature type="domain" description="HTH lysR-type" evidence="5">
    <location>
        <begin position="3"/>
        <end position="60"/>
    </location>
</feature>
<dbReference type="InterPro" id="IPR000847">
    <property type="entry name" value="LysR_HTH_N"/>
</dbReference>
<name>A0A9Q3VWA0_9ACTN</name>
<dbReference type="GO" id="GO:0005829">
    <property type="term" value="C:cytosol"/>
    <property type="evidence" value="ECO:0007669"/>
    <property type="project" value="TreeGrafter"/>
</dbReference>
<evidence type="ECO:0000313" key="6">
    <source>
        <dbReference type="EMBL" id="MCD9879729.1"/>
    </source>
</evidence>
<gene>
    <name evidence="6" type="ORF">LJ657_40385</name>
</gene>
<evidence type="ECO:0000256" key="1">
    <source>
        <dbReference type="ARBA" id="ARBA00009437"/>
    </source>
</evidence>
<dbReference type="PANTHER" id="PTHR30419">
    <property type="entry name" value="HTH-TYPE TRANSCRIPTIONAL REGULATOR YBHD"/>
    <property type="match status" value="1"/>
</dbReference>
<dbReference type="AlphaFoldDB" id="A0A9Q3VWA0"/>
<keyword evidence="2" id="KW-0805">Transcription regulation</keyword>
<dbReference type="Pfam" id="PF00126">
    <property type="entry name" value="HTH_1"/>
    <property type="match status" value="1"/>
</dbReference>
<evidence type="ECO:0000313" key="7">
    <source>
        <dbReference type="Proteomes" id="UP001108029"/>
    </source>
</evidence>
<reference evidence="6" key="1">
    <citation type="submission" date="2021-12" db="EMBL/GenBank/DDBJ databases">
        <authorList>
            <person name="Lee J.-H."/>
            <person name="Kim S.-B."/>
        </authorList>
    </citation>
    <scope>NUCLEOTIDE SEQUENCE</scope>
    <source>
        <strain evidence="6">NR30</strain>
    </source>
</reference>
<comment type="similarity">
    <text evidence="1">Belongs to the LysR transcriptional regulatory family.</text>
</comment>
<organism evidence="6 7">
    <name type="scientific">Streptomyces guryensis</name>
    <dbReference type="NCBI Taxonomy" id="2886947"/>
    <lineage>
        <taxon>Bacteria</taxon>
        <taxon>Bacillati</taxon>
        <taxon>Actinomycetota</taxon>
        <taxon>Actinomycetes</taxon>
        <taxon>Kitasatosporales</taxon>
        <taxon>Streptomycetaceae</taxon>
        <taxon>Streptomyces</taxon>
    </lineage>
</organism>
<dbReference type="RefSeq" id="WP_232654672.1">
    <property type="nucleotide sequence ID" value="NZ_JAJSBI010000031.1"/>
</dbReference>
<dbReference type="GO" id="GO:0003700">
    <property type="term" value="F:DNA-binding transcription factor activity"/>
    <property type="evidence" value="ECO:0007669"/>
    <property type="project" value="InterPro"/>
</dbReference>
<dbReference type="EMBL" id="JAJSBI010000031">
    <property type="protein sequence ID" value="MCD9879729.1"/>
    <property type="molecule type" value="Genomic_DNA"/>
</dbReference>
<evidence type="ECO:0000259" key="5">
    <source>
        <dbReference type="PROSITE" id="PS50931"/>
    </source>
</evidence>
<keyword evidence="3" id="KW-0238">DNA-binding</keyword>
<evidence type="ECO:0000256" key="3">
    <source>
        <dbReference type="ARBA" id="ARBA00023125"/>
    </source>
</evidence>
<dbReference type="InterPro" id="IPR036390">
    <property type="entry name" value="WH_DNA-bd_sf"/>
</dbReference>
<dbReference type="InterPro" id="IPR036388">
    <property type="entry name" value="WH-like_DNA-bd_sf"/>
</dbReference>
<evidence type="ECO:0000256" key="2">
    <source>
        <dbReference type="ARBA" id="ARBA00023015"/>
    </source>
</evidence>
<comment type="caution">
    <text evidence="6">The sequence shown here is derived from an EMBL/GenBank/DDBJ whole genome shotgun (WGS) entry which is preliminary data.</text>
</comment>
<dbReference type="InterPro" id="IPR050950">
    <property type="entry name" value="HTH-type_LysR_regulators"/>
</dbReference>
<dbReference type="Gene3D" id="1.10.10.10">
    <property type="entry name" value="Winged helix-like DNA-binding domain superfamily/Winged helix DNA-binding domain"/>
    <property type="match status" value="1"/>
</dbReference>
<dbReference type="PROSITE" id="PS50931">
    <property type="entry name" value="HTH_LYSR"/>
    <property type="match status" value="1"/>
</dbReference>
<sequence length="315" mass="33477">MQVDPTQLVMLALIRRHGSLAGAARELGLTPAAVTGQVARAERDWKVALVVRGPRGARLTPPAEALADAGDAIGEQCARAADSVFSLLGVLARRLRVGAFQAAAQHLLPPALTALRHQQTDADLNISEITSPQGPELVASGELDVAIVACYQPELALPPALRSHWLLADPMVLCLPDDHPVTRGSAEPGGLRLKQLGDQSWIVITTGLAARRQFDEASEGAGFAPRVVFETENYHVAQSLVGTGIGVAMLSRLTVAPTQGAVHRHMVEPRLERQIYAVTPADTTLFPLADVLVGLLKEVGDDIRETWEAQPLGAS</sequence>
<accession>A0A9Q3VWA0</accession>
<dbReference type="CDD" id="cd05466">
    <property type="entry name" value="PBP2_LTTR_substrate"/>
    <property type="match status" value="1"/>
</dbReference>
<protein>
    <submittedName>
        <fullName evidence="6">LysR family transcriptional regulator</fullName>
    </submittedName>
</protein>
<proteinExistence type="inferred from homology"/>
<dbReference type="Proteomes" id="UP001108029">
    <property type="component" value="Unassembled WGS sequence"/>
</dbReference>
<dbReference type="SUPFAM" id="SSF53850">
    <property type="entry name" value="Periplasmic binding protein-like II"/>
    <property type="match status" value="1"/>
</dbReference>
<dbReference type="InterPro" id="IPR005119">
    <property type="entry name" value="LysR_subst-bd"/>
</dbReference>
<dbReference type="GO" id="GO:0003677">
    <property type="term" value="F:DNA binding"/>
    <property type="evidence" value="ECO:0007669"/>
    <property type="project" value="UniProtKB-KW"/>
</dbReference>
<dbReference type="Gene3D" id="3.40.190.290">
    <property type="match status" value="1"/>
</dbReference>
<evidence type="ECO:0000256" key="4">
    <source>
        <dbReference type="ARBA" id="ARBA00023163"/>
    </source>
</evidence>
<keyword evidence="4" id="KW-0804">Transcription</keyword>
<keyword evidence="7" id="KW-1185">Reference proteome</keyword>
<dbReference type="SUPFAM" id="SSF46785">
    <property type="entry name" value="Winged helix' DNA-binding domain"/>
    <property type="match status" value="1"/>
</dbReference>
<dbReference type="Pfam" id="PF03466">
    <property type="entry name" value="LysR_substrate"/>
    <property type="match status" value="1"/>
</dbReference>